<dbReference type="OrthoDB" id="62528at2759"/>
<evidence type="ECO:0000256" key="1">
    <source>
        <dbReference type="SAM" id="MobiDB-lite"/>
    </source>
</evidence>
<dbReference type="OMA" id="LLEREMC"/>
<dbReference type="GO" id="GO:0005930">
    <property type="term" value="C:axoneme"/>
    <property type="evidence" value="ECO:0007669"/>
    <property type="project" value="TreeGrafter"/>
</dbReference>
<dbReference type="EMBL" id="GG662213">
    <property type="protein sequence ID" value="EAS07613.1"/>
    <property type="molecule type" value="Genomic_DNA"/>
</dbReference>
<dbReference type="InterPro" id="IPR016024">
    <property type="entry name" value="ARM-type_fold"/>
</dbReference>
<feature type="compositionally biased region" description="Basic and acidic residues" evidence="1">
    <location>
        <begin position="544"/>
        <end position="558"/>
    </location>
</feature>
<feature type="compositionally biased region" description="Polar residues" evidence="1">
    <location>
        <begin position="574"/>
        <end position="596"/>
    </location>
</feature>
<keyword evidence="4" id="KW-1185">Reference proteome</keyword>
<reference evidence="4" key="1">
    <citation type="journal article" date="2006" name="PLoS Biol.">
        <title>Macronuclear genome sequence of the ciliate Tetrahymena thermophila, a model eukaryote.</title>
        <authorList>
            <person name="Eisen J.A."/>
            <person name="Coyne R.S."/>
            <person name="Wu M."/>
            <person name="Wu D."/>
            <person name="Thiagarajan M."/>
            <person name="Wortman J.R."/>
            <person name="Badger J.H."/>
            <person name="Ren Q."/>
            <person name="Amedeo P."/>
            <person name="Jones K.M."/>
            <person name="Tallon L.J."/>
            <person name="Delcher A.L."/>
            <person name="Salzberg S.L."/>
            <person name="Silva J.C."/>
            <person name="Haas B.J."/>
            <person name="Majoros W.H."/>
            <person name="Farzad M."/>
            <person name="Carlton J.M."/>
            <person name="Smith R.K. Jr."/>
            <person name="Garg J."/>
            <person name="Pearlman R.E."/>
            <person name="Karrer K.M."/>
            <person name="Sun L."/>
            <person name="Manning G."/>
            <person name="Elde N.C."/>
            <person name="Turkewitz A.P."/>
            <person name="Asai D.J."/>
            <person name="Wilkes D.E."/>
            <person name="Wang Y."/>
            <person name="Cai H."/>
            <person name="Collins K."/>
            <person name="Stewart B.A."/>
            <person name="Lee S.R."/>
            <person name="Wilamowska K."/>
            <person name="Weinberg Z."/>
            <person name="Ruzzo W.L."/>
            <person name="Wloga D."/>
            <person name="Gaertig J."/>
            <person name="Frankel J."/>
            <person name="Tsao C.-C."/>
            <person name="Gorovsky M.A."/>
            <person name="Keeling P.J."/>
            <person name="Waller R.F."/>
            <person name="Patron N.J."/>
            <person name="Cherry J.M."/>
            <person name="Stover N.A."/>
            <person name="Krieger C.J."/>
            <person name="del Toro C."/>
            <person name="Ryder H.F."/>
            <person name="Williamson S.C."/>
            <person name="Barbeau R.A."/>
            <person name="Hamilton E.P."/>
            <person name="Orias E."/>
        </authorList>
    </citation>
    <scope>NUCLEOTIDE SEQUENCE [LARGE SCALE GENOMIC DNA]</scope>
    <source>
        <strain evidence="4">SB210</strain>
    </source>
</reference>
<dbReference type="AlphaFoldDB" id="Q24IL2"/>
<organism evidence="3 4">
    <name type="scientific">Tetrahymena thermophila (strain SB210)</name>
    <dbReference type="NCBI Taxonomy" id="312017"/>
    <lineage>
        <taxon>Eukaryota</taxon>
        <taxon>Sar</taxon>
        <taxon>Alveolata</taxon>
        <taxon>Ciliophora</taxon>
        <taxon>Intramacronucleata</taxon>
        <taxon>Oligohymenophorea</taxon>
        <taxon>Hymenostomatida</taxon>
        <taxon>Tetrahymenina</taxon>
        <taxon>Tetrahymenidae</taxon>
        <taxon>Tetrahymena</taxon>
    </lineage>
</organism>
<evidence type="ECO:0000259" key="2">
    <source>
        <dbReference type="Pfam" id="PF06294"/>
    </source>
</evidence>
<dbReference type="GeneID" id="7840746"/>
<feature type="region of interest" description="Disordered" evidence="1">
    <location>
        <begin position="539"/>
        <end position="558"/>
    </location>
</feature>
<evidence type="ECO:0000313" key="3">
    <source>
        <dbReference type="EMBL" id="EAS07613.1"/>
    </source>
</evidence>
<dbReference type="InterPro" id="IPR052111">
    <property type="entry name" value="Spermatogenesis_Ciliary_MAP"/>
</dbReference>
<dbReference type="Proteomes" id="UP000009168">
    <property type="component" value="Unassembled WGS sequence"/>
</dbReference>
<dbReference type="SUPFAM" id="SSF48371">
    <property type="entry name" value="ARM repeat"/>
    <property type="match status" value="1"/>
</dbReference>
<dbReference type="InterPro" id="IPR010441">
    <property type="entry name" value="CH_2"/>
</dbReference>
<dbReference type="KEGG" id="tet:TTHERM_00919620"/>
<protein>
    <submittedName>
        <fullName evidence="3">Camsap CH domain protein</fullName>
    </submittedName>
</protein>
<proteinExistence type="predicted"/>
<feature type="region of interest" description="Disordered" evidence="1">
    <location>
        <begin position="116"/>
        <end position="138"/>
    </location>
</feature>
<sequence length="893" mass="104956">MNASQALPREIIQWLDSLDLAYQVRNVRRDLANGFVIAEILSRYFPREVNIYTYDNGQRLERRRDNWEQISKLLLKKSFLIAPEDYEPIYNQAPEAAYVFLQKLYEFTTRRKLNLDKKPKKSGEEEDEDYNPPAYLKPTGATLARDRELTRITDNDLREARTKVVMAQHEENIRQEKQNSNIKEYLTFKKRQQLEEQLRKEEEMLLERKKKYNKNIQDSLQPEVREIQLKSYNSSTSKKNKEQQGQLMEAKGILDFLQDQSSTLFKKEPIALDLKNLGIDEKKPQLIVEIFNRCDEVRKKSMKVLLQSFIDNNIPLIIDTLNNNFLDFKKFFFMFIKPLNYLSNTSKTFMYILSLFRKVASALVESDAQSTQMMFENILLSPLLDVIAKHPTKKESLCDIIYRFCSKDSTARLHMIKQIQHLLNTRSQEFVSILAQLITQNYEDDFDVELYRVFFTYSIRSLTSTSPVTRVNALKILNEICFYDYIPVLSKIQTLNNLINDDWWEVKAQILIICQNLLLYLAQEDENYKLYKQQQLHNQSHQKKQTEGKGSQEADSVKSDIQNSFQGEKDDFSPVQNGKNQPRQSTKKNSVASQYKQSEENEANPPEALQNSLQQEAIDEQQDIEDRKERQKYLMNIVYCIFDSKHSQNILRIGLIYLAPVLNFYPILCNRYLDILLKISPNIRESVLLTNPTQGEEEGQIVGGCNSFKYKLTSAPISWNSVGIAEALNEYVHQEKLKEFSQEHLEIIIGCLHNTLLDKDSETWISIFNKLKNYIFLALLEREMCSLASEIIKRIFLFQAIQMRVMQDSKALFLRLIDLTYDPDTDQQCQENLLELFEFLNSQGQQFKNYNYNIIKQFSEQQKDKFLRSNLVEFMNSLARERRQEAYGDSPYN</sequence>
<dbReference type="SUPFAM" id="SSF47576">
    <property type="entry name" value="Calponin-homology domain, CH-domain"/>
    <property type="match status" value="1"/>
</dbReference>
<evidence type="ECO:0000313" key="4">
    <source>
        <dbReference type="Proteomes" id="UP000009168"/>
    </source>
</evidence>
<gene>
    <name evidence="3" type="ORF">TTHERM_00919620</name>
</gene>
<dbReference type="STRING" id="312017.Q24IL2"/>
<dbReference type="PANTHER" id="PTHR12509">
    <property type="entry name" value="SPERMATOGENESIS-ASSOCIATED 4-RELATED"/>
    <property type="match status" value="1"/>
</dbReference>
<feature type="region of interest" description="Disordered" evidence="1">
    <location>
        <begin position="565"/>
        <end position="608"/>
    </location>
</feature>
<dbReference type="InParanoid" id="Q24IL2"/>
<dbReference type="GO" id="GO:0051493">
    <property type="term" value="P:regulation of cytoskeleton organization"/>
    <property type="evidence" value="ECO:0007669"/>
    <property type="project" value="TreeGrafter"/>
</dbReference>
<dbReference type="RefSeq" id="XP_001027855.1">
    <property type="nucleotide sequence ID" value="XM_001027855.1"/>
</dbReference>
<dbReference type="GO" id="GO:0008017">
    <property type="term" value="F:microtubule binding"/>
    <property type="evidence" value="ECO:0007669"/>
    <property type="project" value="TreeGrafter"/>
</dbReference>
<dbReference type="InterPro" id="IPR036872">
    <property type="entry name" value="CH_dom_sf"/>
</dbReference>
<dbReference type="Gene3D" id="1.10.418.10">
    <property type="entry name" value="Calponin-like domain"/>
    <property type="match status" value="1"/>
</dbReference>
<name>Q24IL2_TETTS</name>
<dbReference type="HOGENOM" id="CLU_017683_0_0_1"/>
<dbReference type="eggNOG" id="ENOG502QU8V">
    <property type="taxonomic scope" value="Eukaryota"/>
</dbReference>
<dbReference type="PANTHER" id="PTHR12509:SF8">
    <property type="entry name" value="SPERMATOGENESIS-ASSOCIATED PROTEIN 4"/>
    <property type="match status" value="1"/>
</dbReference>
<feature type="domain" description="CH-like" evidence="2">
    <location>
        <begin position="11"/>
        <end position="106"/>
    </location>
</feature>
<dbReference type="Pfam" id="PF06294">
    <property type="entry name" value="CH_2"/>
    <property type="match status" value="1"/>
</dbReference>
<accession>Q24IL2</accession>